<evidence type="ECO:0000313" key="4">
    <source>
        <dbReference type="Ensembl" id="ENSPCEP00000010756.1"/>
    </source>
</evidence>
<keyword evidence="1" id="KW-0175">Coiled coil</keyword>
<evidence type="ECO:0000256" key="2">
    <source>
        <dbReference type="SAM" id="Phobius"/>
    </source>
</evidence>
<feature type="transmembrane region" description="Helical" evidence="2">
    <location>
        <begin position="684"/>
        <end position="704"/>
    </location>
</feature>
<dbReference type="Ensembl" id="ENSPCET00000011114.1">
    <property type="protein sequence ID" value="ENSPCEP00000010756.1"/>
    <property type="gene ID" value="ENSPCEG00000008503.1"/>
</dbReference>
<feature type="signal peptide" evidence="3">
    <location>
        <begin position="1"/>
        <end position="24"/>
    </location>
</feature>
<organism evidence="4 5">
    <name type="scientific">Pelusios castaneus</name>
    <name type="common">West African mud turtle</name>
    <dbReference type="NCBI Taxonomy" id="367368"/>
    <lineage>
        <taxon>Eukaryota</taxon>
        <taxon>Metazoa</taxon>
        <taxon>Chordata</taxon>
        <taxon>Craniata</taxon>
        <taxon>Vertebrata</taxon>
        <taxon>Euteleostomi</taxon>
        <taxon>Archelosauria</taxon>
        <taxon>Testudinata</taxon>
        <taxon>Testudines</taxon>
        <taxon>Pleurodira</taxon>
        <taxon>Pelomedusidae</taxon>
        <taxon>Pelusios</taxon>
    </lineage>
</organism>
<feature type="chain" id="PRO_5034399704" evidence="3">
    <location>
        <begin position="25"/>
        <end position="716"/>
    </location>
</feature>
<evidence type="ECO:0000256" key="3">
    <source>
        <dbReference type="SAM" id="SignalP"/>
    </source>
</evidence>
<proteinExistence type="predicted"/>
<accession>A0A8C8RUK5</accession>
<dbReference type="AlphaFoldDB" id="A0A8C8RUK5"/>
<keyword evidence="3" id="KW-0732">Signal</keyword>
<dbReference type="Proteomes" id="UP000694393">
    <property type="component" value="Unplaced"/>
</dbReference>
<protein>
    <submittedName>
        <fullName evidence="4">Uncharacterized protein</fullName>
    </submittedName>
</protein>
<evidence type="ECO:0000313" key="5">
    <source>
        <dbReference type="Proteomes" id="UP000694393"/>
    </source>
</evidence>
<keyword evidence="2" id="KW-0472">Membrane</keyword>
<keyword evidence="2" id="KW-0812">Transmembrane</keyword>
<evidence type="ECO:0000256" key="1">
    <source>
        <dbReference type="SAM" id="Coils"/>
    </source>
</evidence>
<sequence>MKWFSSWLFWVFAPLDFYCGGVNTNKTVAVTPTIEWVRMYGNIIIPSGRIEECVFTLPKFNSTLVQVIMGPVRIIEFIAQNRPGYTLVTDDAHRYDIVFDWSGRRYLLWPRSDEKMPQPSECKWKKEENKGRIIGKVIKPGPWQCALVQNYKIIARTPTRIVSIQLPTPLPSTKEILSRSDPFWYYRIVKKEECDVQSQGQILYNYYGETEDFMTRERGSGTWKLKGIDFSYLFSFTWVTEPKITGIGPYVVKEDIRRQLIIDPTYSLKKVIINLAPISSIKPQCQKYTELLDRGWKQWLFTQVFPGVSSDRKKRSIIDTALGEAGTGLGILNSIDVEILANKLSMLGQRLGDLPKPLKNSLTEMSASQHLIADILPEWESSQRADHLQILDTVEAQAWTNDVIKDVIRDGMSGILPLEVKSAMWKHLSDFETDLHKWWRMINFTYNPQDDQITVYVLMISEAQRKWISPIIALGLNLHSSVMQPIGYKLWAIKQNNTWKTVELEACNEEPNVGYVCNNNAIQSCDVCLNRNKGECYYQLDPRSSNESMVVYVGRTCVCIRSWCTMFKVNHVYDIAHDPYENQCLCNISSLVSCDVEFTLPVTVNNEIQSQYQLYEQISPIPLGLNINLVRKLIEHPELQKEVEKAKENAQNVLITVHHSGITKHSWWRIFLGLSPTAKKYLNVLVHPIVMLLIAQIAMAITLLGNCDQRFLPQGI</sequence>
<name>A0A8C8RUK5_9SAUR</name>
<keyword evidence="2" id="KW-1133">Transmembrane helix</keyword>
<keyword evidence="5" id="KW-1185">Reference proteome</keyword>
<feature type="coiled-coil region" evidence="1">
    <location>
        <begin position="629"/>
        <end position="656"/>
    </location>
</feature>
<reference evidence="4" key="2">
    <citation type="submission" date="2025-09" db="UniProtKB">
        <authorList>
            <consortium name="Ensembl"/>
        </authorList>
    </citation>
    <scope>IDENTIFICATION</scope>
</reference>
<reference evidence="4" key="1">
    <citation type="submission" date="2025-08" db="UniProtKB">
        <authorList>
            <consortium name="Ensembl"/>
        </authorList>
    </citation>
    <scope>IDENTIFICATION</scope>
</reference>